<protein>
    <submittedName>
        <fullName evidence="1">Uncharacterized protein</fullName>
    </submittedName>
</protein>
<sequence>MYPYCTDLCTVIDLSEQKLGPDTINDNINPLNSWPQESPTAMNGREWCLDLVPSQMAPMLGGALDPWLVLVVIEV</sequence>
<organism evidence="1 2">
    <name type="scientific">Penicillium antarcticum</name>
    <dbReference type="NCBI Taxonomy" id="416450"/>
    <lineage>
        <taxon>Eukaryota</taxon>
        <taxon>Fungi</taxon>
        <taxon>Dikarya</taxon>
        <taxon>Ascomycota</taxon>
        <taxon>Pezizomycotina</taxon>
        <taxon>Eurotiomycetes</taxon>
        <taxon>Eurotiomycetidae</taxon>
        <taxon>Eurotiales</taxon>
        <taxon>Aspergillaceae</taxon>
        <taxon>Penicillium</taxon>
    </lineage>
</organism>
<evidence type="ECO:0000313" key="1">
    <source>
        <dbReference type="EMBL" id="OQD85650.1"/>
    </source>
</evidence>
<gene>
    <name evidence="1" type="ORF">PENANT_c009G09999</name>
</gene>
<dbReference type="EMBL" id="MDYN01000009">
    <property type="protein sequence ID" value="OQD85650.1"/>
    <property type="molecule type" value="Genomic_DNA"/>
</dbReference>
<dbReference type="Proteomes" id="UP000191672">
    <property type="component" value="Unassembled WGS sequence"/>
</dbReference>
<proteinExistence type="predicted"/>
<dbReference type="AlphaFoldDB" id="A0A1V6Q8U1"/>
<evidence type="ECO:0000313" key="2">
    <source>
        <dbReference type="Proteomes" id="UP000191672"/>
    </source>
</evidence>
<name>A0A1V6Q8U1_9EURO</name>
<comment type="caution">
    <text evidence="1">The sequence shown here is derived from an EMBL/GenBank/DDBJ whole genome shotgun (WGS) entry which is preliminary data.</text>
</comment>
<accession>A0A1V6Q8U1</accession>
<keyword evidence="2" id="KW-1185">Reference proteome</keyword>
<reference evidence="2" key="1">
    <citation type="journal article" date="2017" name="Nat. Microbiol.">
        <title>Global analysis of biosynthetic gene clusters reveals vast potential of secondary metabolite production in Penicillium species.</title>
        <authorList>
            <person name="Nielsen J.C."/>
            <person name="Grijseels S."/>
            <person name="Prigent S."/>
            <person name="Ji B."/>
            <person name="Dainat J."/>
            <person name="Nielsen K.F."/>
            <person name="Frisvad J.C."/>
            <person name="Workman M."/>
            <person name="Nielsen J."/>
        </authorList>
    </citation>
    <scope>NUCLEOTIDE SEQUENCE [LARGE SCALE GENOMIC DNA]</scope>
    <source>
        <strain evidence="2">IBT 31811</strain>
    </source>
</reference>